<keyword evidence="2" id="KW-1185">Reference proteome</keyword>
<proteinExistence type="predicted"/>
<dbReference type="Proteomes" id="UP000507470">
    <property type="component" value="Unassembled WGS sequence"/>
</dbReference>
<dbReference type="OrthoDB" id="6158468at2759"/>
<evidence type="ECO:0000313" key="1">
    <source>
        <dbReference type="EMBL" id="CAC5362775.1"/>
    </source>
</evidence>
<name>A0A6J8A824_MYTCO</name>
<protein>
    <submittedName>
        <fullName evidence="1">Uncharacterized protein</fullName>
    </submittedName>
</protein>
<dbReference type="PANTHER" id="PTHR47018:SF1">
    <property type="entry name" value="TESMIN_TSO1-LIKE CXC DOMAIN-CONTAINING PROTEIN"/>
    <property type="match status" value="1"/>
</dbReference>
<evidence type="ECO:0000313" key="2">
    <source>
        <dbReference type="Proteomes" id="UP000507470"/>
    </source>
</evidence>
<accession>A0A6J8A824</accession>
<reference evidence="1 2" key="1">
    <citation type="submission" date="2020-06" db="EMBL/GenBank/DDBJ databases">
        <authorList>
            <person name="Li R."/>
            <person name="Bekaert M."/>
        </authorList>
    </citation>
    <scope>NUCLEOTIDE SEQUENCE [LARGE SCALE GENOMIC DNA]</scope>
    <source>
        <strain evidence="2">wild</strain>
    </source>
</reference>
<dbReference type="PANTHER" id="PTHR47018">
    <property type="entry name" value="CXC DOMAIN-CONTAINING PROTEIN-RELATED"/>
    <property type="match status" value="1"/>
</dbReference>
<sequence>MTMKLNDRLKSCAEILQDKQLLSKLSTVDVIAQDMKYLPAFRVALYNKERAVKEKIEKQTEIDAENEAGDVALVELVNYIFEIQRNSDGTTTFRLADLANMYERRVQQLNKGSLPIHRTRLKERLLAKISDLPALLAFEKDAGLEINSINMLLRRHHTYRKNRRNYSGTN</sequence>
<gene>
    <name evidence="1" type="ORF">MCOR_4427</name>
</gene>
<organism evidence="1 2">
    <name type="scientific">Mytilus coruscus</name>
    <name type="common">Sea mussel</name>
    <dbReference type="NCBI Taxonomy" id="42192"/>
    <lineage>
        <taxon>Eukaryota</taxon>
        <taxon>Metazoa</taxon>
        <taxon>Spiralia</taxon>
        <taxon>Lophotrochozoa</taxon>
        <taxon>Mollusca</taxon>
        <taxon>Bivalvia</taxon>
        <taxon>Autobranchia</taxon>
        <taxon>Pteriomorphia</taxon>
        <taxon>Mytilida</taxon>
        <taxon>Mytiloidea</taxon>
        <taxon>Mytilidae</taxon>
        <taxon>Mytilinae</taxon>
        <taxon>Mytilus</taxon>
    </lineage>
</organism>
<dbReference type="AlphaFoldDB" id="A0A6J8A824"/>
<dbReference type="EMBL" id="CACVKT020000760">
    <property type="protein sequence ID" value="CAC5362775.1"/>
    <property type="molecule type" value="Genomic_DNA"/>
</dbReference>